<sequence length="261" mass="30634">MTNSNFSKEMPIAGKNIPDISGIEDECRRHYSKLNFFDSHLLNHIHSSEMRHVHQLLSEILTKLESIDFRDLRNIQKSPSRKWFFGLKNSPRPLLSKCLQVEAQVERLQLKLGRILDTLLNEEKTTLAKLEDDYEYHNAKIKEFIQSLSILQKRMAPTLDGGTEKRLADCIIELNVRLVIFQETKQKLESLHHSMKVLIRFIQFNLNEAIPRWREQLKDMLHLVQEGSVSLKTECLRFDHIHNQFISSLHEMIQEQAKNSP</sequence>
<keyword evidence="2" id="KW-1185">Reference proteome</keyword>
<name>A0A3L7JYT0_9BACI</name>
<reference evidence="1 2" key="1">
    <citation type="submission" date="2018-10" db="EMBL/GenBank/DDBJ databases">
        <title>Falsibacillus sp. genome draft.</title>
        <authorList>
            <person name="Shi S."/>
        </authorList>
    </citation>
    <scope>NUCLEOTIDE SEQUENCE [LARGE SCALE GENOMIC DNA]</scope>
    <source>
        <strain evidence="1 2">GY 10110</strain>
    </source>
</reference>
<proteinExistence type="predicted"/>
<comment type="caution">
    <text evidence="1">The sequence shown here is derived from an EMBL/GenBank/DDBJ whole genome shotgun (WGS) entry which is preliminary data.</text>
</comment>
<dbReference type="AlphaFoldDB" id="A0A3L7JYT0"/>
<dbReference type="EMBL" id="RCVZ01000006">
    <property type="protein sequence ID" value="RLQ95424.1"/>
    <property type="molecule type" value="Genomic_DNA"/>
</dbReference>
<dbReference type="Proteomes" id="UP000276770">
    <property type="component" value="Unassembled WGS sequence"/>
</dbReference>
<evidence type="ECO:0000313" key="2">
    <source>
        <dbReference type="Proteomes" id="UP000276770"/>
    </source>
</evidence>
<gene>
    <name evidence="1" type="ORF">D9X91_10330</name>
</gene>
<protein>
    <submittedName>
        <fullName evidence="1">Uncharacterized protein</fullName>
    </submittedName>
</protein>
<accession>A0A3L7JYT0</accession>
<organism evidence="1 2">
    <name type="scientific">Falsibacillus albus</name>
    <dbReference type="NCBI Taxonomy" id="2478915"/>
    <lineage>
        <taxon>Bacteria</taxon>
        <taxon>Bacillati</taxon>
        <taxon>Bacillota</taxon>
        <taxon>Bacilli</taxon>
        <taxon>Bacillales</taxon>
        <taxon>Bacillaceae</taxon>
        <taxon>Falsibacillus</taxon>
    </lineage>
</organism>
<dbReference type="RefSeq" id="WP_121680539.1">
    <property type="nucleotide sequence ID" value="NZ_RCVZ01000006.1"/>
</dbReference>
<evidence type="ECO:0000313" key="1">
    <source>
        <dbReference type="EMBL" id="RLQ95424.1"/>
    </source>
</evidence>